<sequence length="1214" mass="133976">MGNNYDSRPTSIPASANLPRRPLYDYERVRPASPLLEPRRMNRSPTYDSHTSRHPSYRNSDPYRDYQRAPSPGVYDRYRDVSVGITWNKTTTWYHPRDYYDSNQGSPSTSRDHSRRESNGSTSSRTFEPSDSWKYSNGMRDREHRNSKEYRSSPERYPTVEYPLRNHERNKYSGKASWPSTVPAYNHGRMYSRDRNSPERVGRISDNLRSPANSYNADAPRKPRSPFRSPRRYRSRSRSRTCSHSRSSSRSFSRSRSHSPSAGRSRLPARDNEPDISIAGSISIARPHRSQGSPTANKISPRIPTGPRRGDITVHLPSLDPGKEKARSRSSSHSSIASSRETSEPFSLRPSNLDDGKNLSIPADVNASDLLSSREASNVSPSSQLPPGYSLGSASELLNVILRTSNIAGSRDINAGAAVQQDSIMNKPVVDVPRTETLAPAGLASQETTSNSSTKSPKSALNISLSAPVIPDDPLIDAVHDPVMTTPRDPIADSLSENEADRRPREIPNYKLDDIPNISEATTLRDAVRVVIMRRLLADRQTRNERVEPILISNHALSEIKKPVQRASIHALMTEMTHPEGDKVQTRLEISNRLQQSLAEKFEERQNDLKTKVQRLTEEYIVLHDKWKLHCAMLDRQTKARSDARLADTKVTAASVTAPPMTGRTTRRSAATLGDAVRSDLEMEQIIASIGSNEATDPNQLCLRNVAVIPDMISVIKGKVDLVYDDNNLCVEDPISYYAPQTDDWTEEEKQIFIDKFAIFPKQFGAISRFLPNKTTAQCVDFYYLHKNVDIDFKNIVSKNAPGRRGGRRRTAKRKANALLTDIRKHDAEVSSSASTNGRGGGRGRPKRAAPVTAATPFSTTFVPLALPEPRKPSSRKAVVHLEGTPTTATPTPEPDARPKRRRAPTSRASLGASQKEPSEEVQVQQEPEIELEYEVEAGLRPAKRPRRGGRRVKSAAMVSEDPSEEIPTPLPIINHAVADPAYIARQKVNSGWLEAEKDLFLELLSQYGFDTLKLAAGMGSKTITQCSDYYQANEVPLGFRKIAENALKKTLEEAPGYTGQPPAKPANATTSLNAGLPPFVAGSTPFPDMATFFSHPGFSRYTTGVSPYGAPTPSPVPMSPLYPGQVYPAPNFGYPAPPQGSASGATGLASYPTNATAYTGRPYISYPFSYQAGYPPVTVANRPATGTNIPGVPAIHPQSGNPHVARAFYPGYT</sequence>
<dbReference type="SUPFAM" id="SSF46689">
    <property type="entry name" value="Homeodomain-like"/>
    <property type="match status" value="1"/>
</dbReference>
<dbReference type="Gene3D" id="1.10.10.60">
    <property type="entry name" value="Homeodomain-like"/>
    <property type="match status" value="1"/>
</dbReference>
<feature type="region of interest" description="Disordered" evidence="1">
    <location>
        <begin position="1"/>
        <end position="75"/>
    </location>
</feature>
<feature type="region of interest" description="Disordered" evidence="1">
    <location>
        <begin position="945"/>
        <end position="966"/>
    </location>
</feature>
<feature type="compositionally biased region" description="Polar residues" evidence="1">
    <location>
        <begin position="119"/>
        <end position="135"/>
    </location>
</feature>
<feature type="region of interest" description="Disordered" evidence="1">
    <location>
        <begin position="486"/>
        <end position="507"/>
    </location>
</feature>
<feature type="domain" description="SANT" evidence="2">
    <location>
        <begin position="740"/>
        <end position="790"/>
    </location>
</feature>
<dbReference type="InterPro" id="IPR017884">
    <property type="entry name" value="SANT_dom"/>
</dbReference>
<feature type="compositionally biased region" description="Polar residues" evidence="1">
    <location>
        <begin position="207"/>
        <end position="216"/>
    </location>
</feature>
<dbReference type="PANTHER" id="PTHR13992">
    <property type="entry name" value="NUCLEAR RECEPTOR CO-REPRESSOR RELATED NCOR"/>
    <property type="match status" value="1"/>
</dbReference>
<evidence type="ECO:0000313" key="4">
    <source>
        <dbReference type="Proteomes" id="UP001142393"/>
    </source>
</evidence>
<feature type="compositionally biased region" description="Low complexity" evidence="1">
    <location>
        <begin position="244"/>
        <end position="266"/>
    </location>
</feature>
<comment type="caution">
    <text evidence="3">The sequence shown here is derived from an EMBL/GenBank/DDBJ whole genome shotgun (WGS) entry which is preliminary data.</text>
</comment>
<dbReference type="EMBL" id="JANVFU010000010">
    <property type="protein sequence ID" value="KAJ3742735.1"/>
    <property type="molecule type" value="Genomic_DNA"/>
</dbReference>
<dbReference type="AlphaFoldDB" id="A0A9W8NXD6"/>
<dbReference type="GO" id="GO:0006357">
    <property type="term" value="P:regulation of transcription by RNA polymerase II"/>
    <property type="evidence" value="ECO:0007669"/>
    <property type="project" value="TreeGrafter"/>
</dbReference>
<keyword evidence="4" id="KW-1185">Reference proteome</keyword>
<feature type="region of interest" description="Disordered" evidence="1">
    <location>
        <begin position="820"/>
        <end position="928"/>
    </location>
</feature>
<feature type="region of interest" description="Disordered" evidence="1">
    <location>
        <begin position="96"/>
        <end position="360"/>
    </location>
</feature>
<name>A0A9W8NXD6_9AGAR</name>
<reference evidence="3 4" key="1">
    <citation type="journal article" date="2023" name="Proc. Natl. Acad. Sci. U.S.A.">
        <title>A global phylogenomic analysis of the shiitake genus Lentinula.</title>
        <authorList>
            <person name="Sierra-Patev S."/>
            <person name="Min B."/>
            <person name="Naranjo-Ortiz M."/>
            <person name="Looney B."/>
            <person name="Konkel Z."/>
            <person name="Slot J.C."/>
            <person name="Sakamoto Y."/>
            <person name="Steenwyk J.L."/>
            <person name="Rokas A."/>
            <person name="Carro J."/>
            <person name="Camarero S."/>
            <person name="Ferreira P."/>
            <person name="Molpeceres G."/>
            <person name="Ruiz-Duenas F.J."/>
            <person name="Serrano A."/>
            <person name="Henrissat B."/>
            <person name="Drula E."/>
            <person name="Hughes K.W."/>
            <person name="Mata J.L."/>
            <person name="Ishikawa N.K."/>
            <person name="Vargas-Isla R."/>
            <person name="Ushijima S."/>
            <person name="Smith C.A."/>
            <person name="Donoghue J."/>
            <person name="Ahrendt S."/>
            <person name="Andreopoulos W."/>
            <person name="He G."/>
            <person name="LaButti K."/>
            <person name="Lipzen A."/>
            <person name="Ng V."/>
            <person name="Riley R."/>
            <person name="Sandor L."/>
            <person name="Barry K."/>
            <person name="Martinez A.T."/>
            <person name="Xiao Y."/>
            <person name="Gibbons J.G."/>
            <person name="Terashima K."/>
            <person name="Grigoriev I.V."/>
            <person name="Hibbett D."/>
        </authorList>
    </citation>
    <scope>NUCLEOTIDE SEQUENCE [LARGE SCALE GENOMIC DNA]</scope>
    <source>
        <strain evidence="3 4">TFB7810</strain>
    </source>
</reference>
<feature type="compositionally biased region" description="Basic residues" evidence="1">
    <location>
        <begin position="222"/>
        <end position="243"/>
    </location>
</feature>
<dbReference type="SMART" id="SM00717">
    <property type="entry name" value="SANT"/>
    <property type="match status" value="2"/>
</dbReference>
<dbReference type="InterPro" id="IPR001005">
    <property type="entry name" value="SANT/Myb"/>
</dbReference>
<feature type="compositionally biased region" description="Polar residues" evidence="1">
    <location>
        <begin position="1"/>
        <end position="14"/>
    </location>
</feature>
<evidence type="ECO:0000259" key="2">
    <source>
        <dbReference type="PROSITE" id="PS51293"/>
    </source>
</evidence>
<dbReference type="Proteomes" id="UP001142393">
    <property type="component" value="Unassembled WGS sequence"/>
</dbReference>
<dbReference type="GO" id="GO:0034967">
    <property type="term" value="C:Set3 complex"/>
    <property type="evidence" value="ECO:0007669"/>
    <property type="project" value="TreeGrafter"/>
</dbReference>
<feature type="compositionally biased region" description="Basic and acidic residues" evidence="1">
    <location>
        <begin position="191"/>
        <end position="203"/>
    </location>
</feature>
<dbReference type="CDD" id="cd00167">
    <property type="entry name" value="SANT"/>
    <property type="match status" value="2"/>
</dbReference>
<proteinExistence type="predicted"/>
<dbReference type="Gene3D" id="1.20.58.1880">
    <property type="match status" value="1"/>
</dbReference>
<evidence type="ECO:0000256" key="1">
    <source>
        <dbReference type="SAM" id="MobiDB-lite"/>
    </source>
</evidence>
<accession>A0A9W8NXD6</accession>
<protein>
    <recommendedName>
        <fullName evidence="2">SANT domain-containing protein</fullName>
    </recommendedName>
</protein>
<gene>
    <name evidence="3" type="ORF">DFH05DRAFT_1502041</name>
</gene>
<feature type="region of interest" description="Disordered" evidence="1">
    <location>
        <begin position="440"/>
        <end position="459"/>
    </location>
</feature>
<organism evidence="3 4">
    <name type="scientific">Lentinula detonsa</name>
    <dbReference type="NCBI Taxonomy" id="2804962"/>
    <lineage>
        <taxon>Eukaryota</taxon>
        <taxon>Fungi</taxon>
        <taxon>Dikarya</taxon>
        <taxon>Basidiomycota</taxon>
        <taxon>Agaricomycotina</taxon>
        <taxon>Agaricomycetes</taxon>
        <taxon>Agaricomycetidae</taxon>
        <taxon>Agaricales</taxon>
        <taxon>Marasmiineae</taxon>
        <taxon>Omphalotaceae</taxon>
        <taxon>Lentinula</taxon>
    </lineage>
</organism>
<dbReference type="PROSITE" id="PS51293">
    <property type="entry name" value="SANT"/>
    <property type="match status" value="1"/>
</dbReference>
<evidence type="ECO:0000313" key="3">
    <source>
        <dbReference type="EMBL" id="KAJ3742735.1"/>
    </source>
</evidence>
<feature type="compositionally biased region" description="Low complexity" evidence="1">
    <location>
        <begin position="329"/>
        <end position="340"/>
    </location>
</feature>
<dbReference type="PANTHER" id="PTHR13992:SF39">
    <property type="entry name" value="SMRTER, ISOFORM G"/>
    <property type="match status" value="1"/>
</dbReference>
<dbReference type="Pfam" id="PF00249">
    <property type="entry name" value="Myb_DNA-binding"/>
    <property type="match status" value="1"/>
</dbReference>
<feature type="compositionally biased region" description="Low complexity" evidence="1">
    <location>
        <begin position="448"/>
        <end position="459"/>
    </location>
</feature>
<feature type="compositionally biased region" description="Basic and acidic residues" evidence="1">
    <location>
        <begin position="139"/>
        <end position="154"/>
    </location>
</feature>
<dbReference type="InterPro" id="IPR051571">
    <property type="entry name" value="N-CoR_corepressor"/>
</dbReference>
<feature type="compositionally biased region" description="Basic residues" evidence="1">
    <location>
        <begin position="945"/>
        <end position="954"/>
    </location>
</feature>
<dbReference type="InterPro" id="IPR009057">
    <property type="entry name" value="Homeodomain-like_sf"/>
</dbReference>